<accession>A0AA37IFY5</accession>
<dbReference type="EMBL" id="BPUS01000004">
    <property type="protein sequence ID" value="GJH25580.1"/>
    <property type="molecule type" value="Genomic_DNA"/>
</dbReference>
<dbReference type="RefSeq" id="WP_238212186.1">
    <property type="nucleotide sequence ID" value="NZ_BPUS01000004.1"/>
</dbReference>
<comment type="caution">
    <text evidence="1">The sequence shown here is derived from an EMBL/GenBank/DDBJ whole genome shotgun (WGS) entry which is preliminary data.</text>
</comment>
<proteinExistence type="predicted"/>
<protein>
    <submittedName>
        <fullName evidence="1">Uncharacterized protein</fullName>
    </submittedName>
</protein>
<reference evidence="1" key="1">
    <citation type="submission" date="2022-09" db="EMBL/GenBank/DDBJ databases">
        <title>Isolation and characterization of 3-chlorobenzoate degrading bacteria from soils in Shizuoka.</title>
        <authorList>
            <person name="Ifat A."/>
            <person name="Ogawa N."/>
            <person name="Kimbara K."/>
            <person name="Moriuchi R."/>
            <person name="Dohra H."/>
            <person name="Shintani M."/>
        </authorList>
    </citation>
    <scope>NUCLEOTIDE SEQUENCE</scope>
    <source>
        <strain evidence="1">19CS4-2</strain>
    </source>
</reference>
<evidence type="ECO:0000313" key="2">
    <source>
        <dbReference type="Proteomes" id="UP001055111"/>
    </source>
</evidence>
<dbReference type="AlphaFoldDB" id="A0AA37IFY5"/>
<evidence type="ECO:0000313" key="1">
    <source>
        <dbReference type="EMBL" id="GJH25580.1"/>
    </source>
</evidence>
<sequence>MKTQSVIAVVRFATREVSAEFQPATGRLLVLEGSEVIDALHPPDSWMALASLNHGDGWGTRPTPADLHHFLERYIAATPRFGLSSAE</sequence>
<organism evidence="1 2">
    <name type="scientific">Caballeronia novacaledonica</name>
    <dbReference type="NCBI Taxonomy" id="1544861"/>
    <lineage>
        <taxon>Bacteria</taxon>
        <taxon>Pseudomonadati</taxon>
        <taxon>Pseudomonadota</taxon>
        <taxon>Betaproteobacteria</taxon>
        <taxon>Burkholderiales</taxon>
        <taxon>Burkholderiaceae</taxon>
        <taxon>Caballeronia</taxon>
    </lineage>
</organism>
<gene>
    <name evidence="1" type="ORF">CBA19CS42_13710</name>
</gene>
<dbReference type="Proteomes" id="UP001055111">
    <property type="component" value="Unassembled WGS sequence"/>
</dbReference>
<name>A0AA37IFY5_9BURK</name>